<evidence type="ECO:0000313" key="1">
    <source>
        <dbReference type="EMBL" id="KPX16211.1"/>
    </source>
</evidence>
<name>A0A0P9RUX1_PSEA0</name>
<dbReference type="EMBL" id="LJQG01000242">
    <property type="protein sequence ID" value="KPX16211.1"/>
    <property type="molecule type" value="Genomic_DNA"/>
</dbReference>
<dbReference type="AlphaFoldDB" id="A0A0P9RUX1"/>
<dbReference type="Proteomes" id="UP000050346">
    <property type="component" value="Unassembled WGS sequence"/>
</dbReference>
<proteinExistence type="predicted"/>
<evidence type="ECO:0000313" key="2">
    <source>
        <dbReference type="Proteomes" id="UP000050346"/>
    </source>
</evidence>
<gene>
    <name evidence="1" type="ORF">ALO71_02786</name>
</gene>
<sequence>MSLVMVWEKKNIPRGDLQLLTKSNASGVLRLTQAGYGIDQATYFRNTVFAKLNWQPVDDKEMARRV</sequence>
<accession>A0A0P9RUX1</accession>
<comment type="caution">
    <text evidence="1">The sequence shown here is derived from an EMBL/GenBank/DDBJ whole genome shotgun (WGS) entry which is preliminary data.</text>
</comment>
<dbReference type="PATRIC" id="fig|235272.12.peg.3824"/>
<reference evidence="1 2" key="1">
    <citation type="submission" date="2015-09" db="EMBL/GenBank/DDBJ databases">
        <title>Genome announcement of multiple Pseudomonas syringae strains.</title>
        <authorList>
            <person name="Thakur S."/>
            <person name="Wang P.W."/>
            <person name="Gong Y."/>
            <person name="Weir B.S."/>
            <person name="Guttman D.S."/>
        </authorList>
    </citation>
    <scope>NUCLEOTIDE SEQUENCE [LARGE SCALE GENOMIC DNA]</scope>
    <source>
        <strain evidence="1 2">ICMP9150</strain>
    </source>
</reference>
<protein>
    <submittedName>
        <fullName evidence="1">Uncharacterized protein</fullName>
    </submittedName>
</protein>
<organism evidence="1 2">
    <name type="scientific">Pseudomonas amygdali pv. dendropanacis</name>
    <dbReference type="NCBI Taxonomy" id="235272"/>
    <lineage>
        <taxon>Bacteria</taxon>
        <taxon>Pseudomonadati</taxon>
        <taxon>Pseudomonadota</taxon>
        <taxon>Gammaproteobacteria</taxon>
        <taxon>Pseudomonadales</taxon>
        <taxon>Pseudomonadaceae</taxon>
        <taxon>Pseudomonas</taxon>
        <taxon>Pseudomonas amygdali</taxon>
    </lineage>
</organism>